<dbReference type="GO" id="GO:0016747">
    <property type="term" value="F:acyltransferase activity, transferring groups other than amino-acyl groups"/>
    <property type="evidence" value="ECO:0007669"/>
    <property type="project" value="InterPro"/>
</dbReference>
<dbReference type="InterPro" id="IPR016181">
    <property type="entry name" value="Acyl_CoA_acyltransferase"/>
</dbReference>
<dbReference type="OrthoDB" id="2326446at2759"/>
<organism evidence="2 3">
    <name type="scientific">Xylaria hypoxylon</name>
    <dbReference type="NCBI Taxonomy" id="37992"/>
    <lineage>
        <taxon>Eukaryota</taxon>
        <taxon>Fungi</taxon>
        <taxon>Dikarya</taxon>
        <taxon>Ascomycota</taxon>
        <taxon>Pezizomycotina</taxon>
        <taxon>Sordariomycetes</taxon>
        <taxon>Xylariomycetidae</taxon>
        <taxon>Xylariales</taxon>
        <taxon>Xylariaceae</taxon>
        <taxon>Xylaria</taxon>
    </lineage>
</organism>
<reference evidence="2 3" key="1">
    <citation type="submission" date="2019-03" db="EMBL/GenBank/DDBJ databases">
        <title>Draft genome sequence of Xylaria hypoxylon DSM 108379, a ubiquitous saprotrophic-parasitic fungi on hardwood.</title>
        <authorList>
            <person name="Buettner E."/>
            <person name="Leonhardt S."/>
            <person name="Gebauer A.M."/>
            <person name="Liers C."/>
            <person name="Hofrichter M."/>
            <person name="Kellner H."/>
        </authorList>
    </citation>
    <scope>NUCLEOTIDE SEQUENCE [LARGE SCALE GENOMIC DNA]</scope>
    <source>
        <strain evidence="2 3">DSM 108379</strain>
    </source>
</reference>
<protein>
    <recommendedName>
        <fullName evidence="1">N-acetyltransferase domain-containing protein</fullName>
    </recommendedName>
</protein>
<dbReference type="STRING" id="37992.A0A4Z0YXS9"/>
<dbReference type="Gene3D" id="3.40.630.30">
    <property type="match status" value="1"/>
</dbReference>
<evidence type="ECO:0000259" key="1">
    <source>
        <dbReference type="Pfam" id="PF00583"/>
    </source>
</evidence>
<dbReference type="InterPro" id="IPR000182">
    <property type="entry name" value="GNAT_dom"/>
</dbReference>
<accession>A0A4Z0YXS9</accession>
<feature type="domain" description="N-acetyltransferase" evidence="1">
    <location>
        <begin position="114"/>
        <end position="182"/>
    </location>
</feature>
<evidence type="ECO:0000313" key="2">
    <source>
        <dbReference type="EMBL" id="TGJ83273.1"/>
    </source>
</evidence>
<dbReference type="EMBL" id="SKBN01000099">
    <property type="protein sequence ID" value="TGJ83273.1"/>
    <property type="molecule type" value="Genomic_DNA"/>
</dbReference>
<dbReference type="SUPFAM" id="SSF55729">
    <property type="entry name" value="Acyl-CoA N-acyltransferases (Nat)"/>
    <property type="match status" value="1"/>
</dbReference>
<dbReference type="AlphaFoldDB" id="A0A4Z0YXS9"/>
<dbReference type="Pfam" id="PF00583">
    <property type="entry name" value="Acetyltransf_1"/>
    <property type="match status" value="1"/>
</dbReference>
<dbReference type="Proteomes" id="UP000297716">
    <property type="component" value="Unassembled WGS sequence"/>
</dbReference>
<dbReference type="CDD" id="cd04301">
    <property type="entry name" value="NAT_SF"/>
    <property type="match status" value="1"/>
</dbReference>
<name>A0A4Z0YXS9_9PEZI</name>
<proteinExistence type="predicted"/>
<comment type="caution">
    <text evidence="2">The sequence shown here is derived from an EMBL/GenBank/DDBJ whole genome shotgun (WGS) entry which is preliminary data.</text>
</comment>
<keyword evidence="3" id="KW-1185">Reference proteome</keyword>
<gene>
    <name evidence="2" type="ORF">E0Z10_g5483</name>
</gene>
<sequence>MPVEHSVKKSSRDPVPLYLIPWDPDSQEHVDRMKLQRIACGWKVDQVDSWKDPQRKGQAGLHWVVLHPDHPETSSRLERHFAAYPDEVEALLDTCKTILGRPHEPDPLIPFFSPVGHIALDSVTALPELETSLSNGVLSLMNFYISTALQNLGLGGAAMRSCEKMAKEEFGAKTITLETIANSDVHPDSPRRIALKRPIPTVTNQDWYTRHGYTVYFRKEVAWTDIDEAGNEWPTASSLLRKELV</sequence>
<evidence type="ECO:0000313" key="3">
    <source>
        <dbReference type="Proteomes" id="UP000297716"/>
    </source>
</evidence>